<evidence type="ECO:0000313" key="2">
    <source>
        <dbReference type="EMBL" id="MDK2126145.1"/>
    </source>
</evidence>
<protein>
    <submittedName>
        <fullName evidence="2">DUF4440 domain-containing protein</fullName>
    </submittedName>
</protein>
<dbReference type="SUPFAM" id="SSF54427">
    <property type="entry name" value="NTF2-like"/>
    <property type="match status" value="1"/>
</dbReference>
<dbReference type="EMBL" id="JARRAF010000032">
    <property type="protein sequence ID" value="MDK2126145.1"/>
    <property type="molecule type" value="Genomic_DNA"/>
</dbReference>
<dbReference type="Pfam" id="PF14534">
    <property type="entry name" value="DUF4440"/>
    <property type="match status" value="1"/>
</dbReference>
<dbReference type="Proteomes" id="UP001172778">
    <property type="component" value="Unassembled WGS sequence"/>
</dbReference>
<dbReference type="InterPro" id="IPR027843">
    <property type="entry name" value="DUF4440"/>
</dbReference>
<reference evidence="2" key="1">
    <citation type="submission" date="2023-03" db="EMBL/GenBank/DDBJ databases">
        <title>Chitinimonas shenzhenensis gen. nov., sp. nov., a novel member of family Burkholderiaceae isolated from activated sludge collected in Shen Zhen, China.</title>
        <authorList>
            <person name="Wang X."/>
        </authorList>
    </citation>
    <scope>NUCLEOTIDE SEQUENCE</scope>
    <source>
        <strain evidence="2">DQS-5</strain>
    </source>
</reference>
<evidence type="ECO:0000259" key="1">
    <source>
        <dbReference type="Pfam" id="PF14534"/>
    </source>
</evidence>
<dbReference type="InterPro" id="IPR032710">
    <property type="entry name" value="NTF2-like_dom_sf"/>
</dbReference>
<gene>
    <name evidence="2" type="ORF">PZA18_19050</name>
</gene>
<accession>A0ABT7E412</accession>
<evidence type="ECO:0000313" key="3">
    <source>
        <dbReference type="Proteomes" id="UP001172778"/>
    </source>
</evidence>
<organism evidence="2 3">
    <name type="scientific">Parachitinimonas caeni</name>
    <dbReference type="NCBI Taxonomy" id="3031301"/>
    <lineage>
        <taxon>Bacteria</taxon>
        <taxon>Pseudomonadati</taxon>
        <taxon>Pseudomonadota</taxon>
        <taxon>Betaproteobacteria</taxon>
        <taxon>Neisseriales</taxon>
        <taxon>Chitinibacteraceae</taxon>
        <taxon>Parachitinimonas</taxon>
    </lineage>
</organism>
<proteinExistence type="predicted"/>
<dbReference type="Gene3D" id="3.10.450.50">
    <property type="match status" value="1"/>
</dbReference>
<sequence>MNDDELLLHLQTLEVLLHQPEKRTDAAMVSRLIHEDFFEIGRSGTPYNKAQIIQLLESERTEGSARIWSQDYRLHLREGNAALLVYKSAHLDADQGLMRHALRSSLWQCTDAGWQMIFHQGTPTAPFAAAAVNASQGKGS</sequence>
<keyword evidence="3" id="KW-1185">Reference proteome</keyword>
<feature type="domain" description="DUF4440" evidence="1">
    <location>
        <begin position="12"/>
        <end position="116"/>
    </location>
</feature>
<comment type="caution">
    <text evidence="2">The sequence shown here is derived from an EMBL/GenBank/DDBJ whole genome shotgun (WGS) entry which is preliminary data.</text>
</comment>
<dbReference type="RefSeq" id="WP_284102459.1">
    <property type="nucleotide sequence ID" value="NZ_JARRAF010000032.1"/>
</dbReference>
<name>A0ABT7E412_9NEIS</name>